<gene>
    <name evidence="2" type="ORF">Nepgr_003991</name>
</gene>
<dbReference type="Proteomes" id="UP001279734">
    <property type="component" value="Unassembled WGS sequence"/>
</dbReference>
<evidence type="ECO:0000256" key="1">
    <source>
        <dbReference type="SAM" id="MobiDB-lite"/>
    </source>
</evidence>
<sequence>MLNRSFFPSAAFCYCVLMLKQWSAIFRFSCGWVMQFSILVVKQGMAEMHSLLAHGPLLRWVGGSCSHRCSKQAAAGSCGQSGATDGARSRDAPSVVLGESPAEWLRMGLSCSGVSCLTDAHSKR</sequence>
<proteinExistence type="predicted"/>
<dbReference type="EMBL" id="BSYO01000003">
    <property type="protein sequence ID" value="GMH02152.1"/>
    <property type="molecule type" value="Genomic_DNA"/>
</dbReference>
<name>A0AAD3S0S1_NEPGR</name>
<organism evidence="2 3">
    <name type="scientific">Nepenthes gracilis</name>
    <name type="common">Slender pitcher plant</name>
    <dbReference type="NCBI Taxonomy" id="150966"/>
    <lineage>
        <taxon>Eukaryota</taxon>
        <taxon>Viridiplantae</taxon>
        <taxon>Streptophyta</taxon>
        <taxon>Embryophyta</taxon>
        <taxon>Tracheophyta</taxon>
        <taxon>Spermatophyta</taxon>
        <taxon>Magnoliopsida</taxon>
        <taxon>eudicotyledons</taxon>
        <taxon>Gunneridae</taxon>
        <taxon>Pentapetalae</taxon>
        <taxon>Caryophyllales</taxon>
        <taxon>Nepenthaceae</taxon>
        <taxon>Nepenthes</taxon>
    </lineage>
</organism>
<comment type="caution">
    <text evidence="2">The sequence shown here is derived from an EMBL/GenBank/DDBJ whole genome shotgun (WGS) entry which is preliminary data.</text>
</comment>
<feature type="region of interest" description="Disordered" evidence="1">
    <location>
        <begin position="75"/>
        <end position="94"/>
    </location>
</feature>
<keyword evidence="3" id="KW-1185">Reference proteome</keyword>
<protein>
    <submittedName>
        <fullName evidence="2">Uncharacterized protein</fullName>
    </submittedName>
</protein>
<accession>A0AAD3S0S1</accession>
<evidence type="ECO:0000313" key="3">
    <source>
        <dbReference type="Proteomes" id="UP001279734"/>
    </source>
</evidence>
<reference evidence="2" key="1">
    <citation type="submission" date="2023-05" db="EMBL/GenBank/DDBJ databases">
        <title>Nepenthes gracilis genome sequencing.</title>
        <authorList>
            <person name="Fukushima K."/>
        </authorList>
    </citation>
    <scope>NUCLEOTIDE SEQUENCE</scope>
    <source>
        <strain evidence="2">SING2019-196</strain>
    </source>
</reference>
<dbReference type="AlphaFoldDB" id="A0AAD3S0S1"/>
<evidence type="ECO:0000313" key="2">
    <source>
        <dbReference type="EMBL" id="GMH02152.1"/>
    </source>
</evidence>